<dbReference type="OrthoDB" id="1731983at2759"/>
<name>A0A3E2GY20_SCYLI</name>
<feature type="non-terminal residue" evidence="2">
    <location>
        <position position="1"/>
    </location>
</feature>
<dbReference type="Gene3D" id="3.40.50.720">
    <property type="entry name" value="NAD(P)-binding Rossmann-like Domain"/>
    <property type="match status" value="1"/>
</dbReference>
<keyword evidence="3" id="KW-1185">Reference proteome</keyword>
<dbReference type="EMBL" id="NCSJ02000297">
    <property type="protein sequence ID" value="RFU25892.1"/>
    <property type="molecule type" value="Genomic_DNA"/>
</dbReference>
<protein>
    <recommendedName>
        <fullName evidence="1">PRISE-like Rossmann-fold domain-containing protein</fullName>
    </recommendedName>
</protein>
<evidence type="ECO:0000313" key="2">
    <source>
        <dbReference type="EMBL" id="RFU25892.1"/>
    </source>
</evidence>
<dbReference type="Pfam" id="PF22917">
    <property type="entry name" value="PRISE"/>
    <property type="match status" value="1"/>
</dbReference>
<accession>A0A3E2GY20</accession>
<comment type="caution">
    <text evidence="2">The sequence shown here is derived from an EMBL/GenBank/DDBJ whole genome shotgun (WGS) entry which is preliminary data.</text>
</comment>
<reference evidence="2 3" key="1">
    <citation type="submission" date="2018-05" db="EMBL/GenBank/DDBJ databases">
        <title>Draft genome sequence of Scytalidium lignicola DSM 105466, a ubiquitous saprotrophic fungus.</title>
        <authorList>
            <person name="Buettner E."/>
            <person name="Gebauer A.M."/>
            <person name="Hofrichter M."/>
            <person name="Liers C."/>
            <person name="Kellner H."/>
        </authorList>
    </citation>
    <scope>NUCLEOTIDE SEQUENCE [LARGE SCALE GENOMIC DNA]</scope>
    <source>
        <strain evidence="2 3">DSM 105466</strain>
    </source>
</reference>
<feature type="non-terminal residue" evidence="2">
    <location>
        <position position="422"/>
    </location>
</feature>
<dbReference type="Proteomes" id="UP000258309">
    <property type="component" value="Unassembled WGS sequence"/>
</dbReference>
<dbReference type="SUPFAM" id="SSF51735">
    <property type="entry name" value="NAD(P)-binding Rossmann-fold domains"/>
    <property type="match status" value="1"/>
</dbReference>
<organism evidence="2 3">
    <name type="scientific">Scytalidium lignicola</name>
    <name type="common">Hyphomycete</name>
    <dbReference type="NCBI Taxonomy" id="5539"/>
    <lineage>
        <taxon>Eukaryota</taxon>
        <taxon>Fungi</taxon>
        <taxon>Dikarya</taxon>
        <taxon>Ascomycota</taxon>
        <taxon>Pezizomycotina</taxon>
        <taxon>Leotiomycetes</taxon>
        <taxon>Leotiomycetes incertae sedis</taxon>
        <taxon>Scytalidium</taxon>
    </lineage>
</organism>
<dbReference type="PANTHER" id="PTHR32487">
    <property type="entry name" value="3-OXO-DELTA(4,5)-STEROID 5-BETA-REDUCTASE"/>
    <property type="match status" value="1"/>
</dbReference>
<evidence type="ECO:0000313" key="3">
    <source>
        <dbReference type="Proteomes" id="UP000258309"/>
    </source>
</evidence>
<sequence>MATEPPAFQSVYNEGPYCGLPSYPGITGKTAIVVGANGISGQYMLRLLAKYPERWTKIYALSRRPPQGFNSPQIKHVSVDLLAGVDSIQQVLETENVSGDYVFFFAYKESPSDDGKLWGGQEQMVIDNSKMLRDLILALRERPFKRLVLQTGAKHYGIHIGPTVLPCKEDDPLVLTIPNFYYQQEDILKELGPKQNFDWSVVRPSHIVGAVKGNFMNIAIAVGLYIVISRELGDPVSFYGTRSKYLGVETFSSAYLNSTLSEYCALTPSCSNQAFNAANGDMPTWSRLLPTVATYFSAPMADDSVLDQPGFSPFKQVSNLPAPRNPNEHGIFELRTSLAEWAKQDRVKAAWDQLAERQGLDKEVFSSASWAFADGVASFQHELMLDMNKARIFGFHGTVDSTADFLEVLKTAQELNFLPKTS</sequence>
<feature type="domain" description="PRISE-like Rossmann-fold" evidence="1">
    <location>
        <begin position="31"/>
        <end position="297"/>
    </location>
</feature>
<dbReference type="InterPro" id="IPR036291">
    <property type="entry name" value="NAD(P)-bd_dom_sf"/>
</dbReference>
<dbReference type="CDD" id="cd08948">
    <property type="entry name" value="5beta-POR_like_SDR_a"/>
    <property type="match status" value="1"/>
</dbReference>
<dbReference type="STRING" id="5539.A0A3E2GY20"/>
<dbReference type="InterPro" id="IPR055222">
    <property type="entry name" value="PRISE-like_Rossmann-fold"/>
</dbReference>
<evidence type="ECO:0000259" key="1">
    <source>
        <dbReference type="Pfam" id="PF22917"/>
    </source>
</evidence>
<dbReference type="OMA" id="GRPFVFP"/>
<dbReference type="AlphaFoldDB" id="A0A3E2GY20"/>
<proteinExistence type="predicted"/>
<dbReference type="PANTHER" id="PTHR32487:SF0">
    <property type="entry name" value="3-OXO-DELTA(4,5)-STEROID 5-BETA-REDUCTASE"/>
    <property type="match status" value="1"/>
</dbReference>
<gene>
    <name evidence="2" type="ORF">B7463_g10428</name>
</gene>